<dbReference type="Proteomes" id="UP000248196">
    <property type="component" value="Unassembled WGS sequence"/>
</dbReference>
<reference evidence="1 2" key="1">
    <citation type="submission" date="2017-11" db="EMBL/GenBank/DDBJ databases">
        <title>Genome sequence of the oocydin A producing rhizobacterium Serratia plymuthica 4Rx5.</title>
        <authorList>
            <person name="Matilla M.A."/>
            <person name="Udaondo Z."/>
            <person name="Salmond G.P.C."/>
        </authorList>
    </citation>
    <scope>NUCLEOTIDE SEQUENCE [LARGE SCALE GENOMIC DNA]</scope>
    <source>
        <strain evidence="1 2">4Rx5</strain>
    </source>
</reference>
<protein>
    <submittedName>
        <fullName evidence="1">Uncharacterized protein</fullName>
    </submittedName>
</protein>
<comment type="caution">
    <text evidence="1">The sequence shown here is derived from an EMBL/GenBank/DDBJ whole genome shotgun (WGS) entry which is preliminary data.</text>
</comment>
<dbReference type="AlphaFoldDB" id="A0A318P219"/>
<gene>
    <name evidence="1" type="ORF">CT690_17580</name>
</gene>
<sequence length="72" mass="7643">MPAPARSVRAIFSCGKCCSARKAWRAGCGFTADIPVIFRAASALAVFTHPGHIVIYAPGDSFSCRLDATRTI</sequence>
<dbReference type="EMBL" id="PESE01000005">
    <property type="protein sequence ID" value="PYD37876.1"/>
    <property type="molecule type" value="Genomic_DNA"/>
</dbReference>
<evidence type="ECO:0000313" key="2">
    <source>
        <dbReference type="Proteomes" id="UP000248196"/>
    </source>
</evidence>
<evidence type="ECO:0000313" key="1">
    <source>
        <dbReference type="EMBL" id="PYD37876.1"/>
    </source>
</evidence>
<organism evidence="1 2">
    <name type="scientific">Serratia plymuthica</name>
    <dbReference type="NCBI Taxonomy" id="82996"/>
    <lineage>
        <taxon>Bacteria</taxon>
        <taxon>Pseudomonadati</taxon>
        <taxon>Pseudomonadota</taxon>
        <taxon>Gammaproteobacteria</taxon>
        <taxon>Enterobacterales</taxon>
        <taxon>Yersiniaceae</taxon>
        <taxon>Serratia</taxon>
    </lineage>
</organism>
<name>A0A318P219_SERPL</name>
<accession>A0A318P219</accession>
<proteinExistence type="predicted"/>